<dbReference type="STRING" id="52838.A0A4S8J585"/>
<comment type="caution">
    <text evidence="3">The sequence shown here is derived from an EMBL/GenBank/DDBJ whole genome shotgun (WGS) entry which is preliminary data.</text>
</comment>
<name>A0A4S8J585_MUSBA</name>
<sequence length="211" mass="23353">MLHVWVSNMNMLWVTVAMSVCHGLFSTGMLSQNIQKLHAPLGVEWRCSPLQVISKAERTVDGRLGGRIRRYRCSRPSGDDTYTNLRRDVSWRELSSSSSVPLVGTRRYICGEVEGDTDGGWRRRAAGRKMAQSKDDIKHGAAQAKLSDDEMLRVGYKHGTPLESGKISDAEPVDLFVDARRISEATKNARPAEEEPNSGGLSCQGSHHTSN</sequence>
<reference evidence="3 4" key="1">
    <citation type="journal article" date="2019" name="Nat. Plants">
        <title>Genome sequencing of Musa balbisiana reveals subgenome evolution and function divergence in polyploid bananas.</title>
        <authorList>
            <person name="Yao X."/>
        </authorList>
    </citation>
    <scope>NUCLEOTIDE SEQUENCE [LARGE SCALE GENOMIC DNA]</scope>
    <source>
        <strain evidence="4">cv. DH-PKW</strain>
        <tissue evidence="3">Leaves</tissue>
    </source>
</reference>
<feature type="compositionally biased region" description="Polar residues" evidence="1">
    <location>
        <begin position="199"/>
        <end position="211"/>
    </location>
</feature>
<evidence type="ECO:0000256" key="2">
    <source>
        <dbReference type="SAM" id="SignalP"/>
    </source>
</evidence>
<proteinExistence type="predicted"/>
<evidence type="ECO:0000313" key="3">
    <source>
        <dbReference type="EMBL" id="THU56024.1"/>
    </source>
</evidence>
<gene>
    <name evidence="3" type="ORF">C4D60_Mb11t12920</name>
</gene>
<dbReference type="EMBL" id="PYDT01000007">
    <property type="protein sequence ID" value="THU56024.1"/>
    <property type="molecule type" value="Genomic_DNA"/>
</dbReference>
<organism evidence="3 4">
    <name type="scientific">Musa balbisiana</name>
    <name type="common">Banana</name>
    <dbReference type="NCBI Taxonomy" id="52838"/>
    <lineage>
        <taxon>Eukaryota</taxon>
        <taxon>Viridiplantae</taxon>
        <taxon>Streptophyta</taxon>
        <taxon>Embryophyta</taxon>
        <taxon>Tracheophyta</taxon>
        <taxon>Spermatophyta</taxon>
        <taxon>Magnoliopsida</taxon>
        <taxon>Liliopsida</taxon>
        <taxon>Zingiberales</taxon>
        <taxon>Musaceae</taxon>
        <taxon>Musa</taxon>
    </lineage>
</organism>
<dbReference type="AlphaFoldDB" id="A0A4S8J585"/>
<evidence type="ECO:0000256" key="1">
    <source>
        <dbReference type="SAM" id="MobiDB-lite"/>
    </source>
</evidence>
<feature type="chain" id="PRO_5020897094" evidence="2">
    <location>
        <begin position="18"/>
        <end position="211"/>
    </location>
</feature>
<dbReference type="GO" id="GO:0010162">
    <property type="term" value="P:seed dormancy process"/>
    <property type="evidence" value="ECO:0007669"/>
    <property type="project" value="InterPro"/>
</dbReference>
<protein>
    <submittedName>
        <fullName evidence="3">Uncharacterized protein</fullName>
    </submittedName>
</protein>
<accession>A0A4S8J585</accession>
<feature type="region of interest" description="Disordered" evidence="1">
    <location>
        <begin position="184"/>
        <end position="211"/>
    </location>
</feature>
<feature type="signal peptide" evidence="2">
    <location>
        <begin position="1"/>
        <end position="17"/>
    </location>
</feature>
<keyword evidence="4" id="KW-1185">Reference proteome</keyword>
<evidence type="ECO:0000313" key="4">
    <source>
        <dbReference type="Proteomes" id="UP000317650"/>
    </source>
</evidence>
<keyword evidence="2" id="KW-0732">Signal</keyword>
<dbReference type="PANTHER" id="PTHR37732">
    <property type="entry name" value="OS08G0104400 PROTEIN"/>
    <property type="match status" value="1"/>
</dbReference>
<dbReference type="PANTHER" id="PTHR37732:SF2">
    <property type="entry name" value="SEED MATURATION PROTEIN 1"/>
    <property type="match status" value="1"/>
</dbReference>
<dbReference type="Proteomes" id="UP000317650">
    <property type="component" value="Chromosome 11"/>
</dbReference>
<dbReference type="InterPro" id="IPR044984">
    <property type="entry name" value="SMP1"/>
</dbReference>